<dbReference type="GO" id="GO:0016787">
    <property type="term" value="F:hydrolase activity"/>
    <property type="evidence" value="ECO:0007669"/>
    <property type="project" value="UniProtKB-KW"/>
</dbReference>
<feature type="domain" description="UvrD-like helicase ATP-binding" evidence="17">
    <location>
        <begin position="32"/>
        <end position="382"/>
    </location>
</feature>
<dbReference type="EC" id="5.6.2.4" evidence="13"/>
<dbReference type="Pfam" id="PF12705">
    <property type="entry name" value="PDDEXK_1"/>
    <property type="match status" value="1"/>
</dbReference>
<comment type="caution">
    <text evidence="19">The sequence shown here is derived from an EMBL/GenBank/DDBJ whole genome shotgun (WGS) entry which is preliminary data.</text>
</comment>
<evidence type="ECO:0000256" key="9">
    <source>
        <dbReference type="ARBA" id="ARBA00023125"/>
    </source>
</evidence>
<evidence type="ECO:0000259" key="18">
    <source>
        <dbReference type="PROSITE" id="PS51217"/>
    </source>
</evidence>
<dbReference type="Gene3D" id="3.40.50.300">
    <property type="entry name" value="P-loop containing nucleotide triphosphate hydrolases"/>
    <property type="match status" value="3"/>
</dbReference>
<dbReference type="InterPro" id="IPR014016">
    <property type="entry name" value="UvrD-like_ATP-bd"/>
</dbReference>
<evidence type="ECO:0000256" key="16">
    <source>
        <dbReference type="SAM" id="MobiDB-lite"/>
    </source>
</evidence>
<keyword evidence="9" id="KW-0238">DNA-binding</keyword>
<keyword evidence="10" id="KW-0234">DNA repair</keyword>
<evidence type="ECO:0000256" key="13">
    <source>
        <dbReference type="ARBA" id="ARBA00034808"/>
    </source>
</evidence>
<evidence type="ECO:0000259" key="17">
    <source>
        <dbReference type="PROSITE" id="PS51198"/>
    </source>
</evidence>
<sequence>MSPGPAPCPDPVPDVSSARYSPEDLAGLLRQHAPTAEQSAVISAPLQPLLVVAGAGSGKTATMSDRVVWLVANGFVAPDQILGVTFTRKAAGELAQRINRKLDLLTEAGLELPEGGAGGEGHEGEGMLLEGAARASVSTYHSYANTLVRDHGMRIGLEPDTGMIGEAQSYQVMSRIVRAYEGDLGFANIAASSLVSSAIKLAADCAEHLVEPDQVEEFLAEQHRFGESLPYDAKKAEGSHADVTKIFTMLRLRRVMAELVVSYRQATLDAGVMDFGDLVRFAARIAQDVPAVGQIERSRYRVVLLDEFQDTSHAQLELFRGLYGGAGHPVTAVGDPHQSIYGFRGASAGQLFAFPRLFGVPRPDGALESAPVSYLTTAWRNSHTILAAANTVAGPLRSAPVGGIQVRPLTASPVAVDGEVRAAWLPDSEAEAAAVVAALKEAGGDGLPPAQRPTRAILCRTRGQFEPLMEAMDQAGVPYEVLGLSGLLSVPEVADVIAVLQVISDPSRSDYLMRLLTGARWRIGTADLVVLQARASALERSRRSSGAPRDPQEPEDLGEAGQDTSPEEDAESSSLIEALDWLPEPGWTDAAGRAFSAEGRSRLERLSRELRYLSGQTGLELTALIRMVESTLGLDIEVAARPGATGVTARRHLDGFLDAARDFAQGAVEGSGADLTAFLAWLEAAQEREKGLGMAGTEPSHEAVQLLTAHASKGLEWDVVAVPGLVDGQFPGKTVDTWTAEKSGHLPWRLRGDANSLPQWDTAWSNQRDWAGHAVGWSLKHQKEEYPDSYRDLAAVHHLEEERRLAYVAFTRARTLLLLSGSHWRGDTKTPSVPSPFLNELLEATDGVHVVTGPWATPEEVGEENPFAHRKLVAWWPFDPLDGPEVLVMDPSAPEALERATALPPRSRPRRRAVQEAARWVRSADPLPAEEVRDEAREEASELTSEEFGVGADDLARQVEWVLERSAPVNHRGRLVELPGHVSASTFVEMANDPEALARQLRRPMPRPPAHAARRGTAFHAWVEDHFGATGMLDFDDPEDSADHWVEDALDLEPMKQSFLASRWADRLPAYIEPPVETTVGGVTLRGRIDAVFRAGGSPQVPNDPAARWELVDWKTGAVPTGRDLRIKSLQLAVYRLAWSRLHGIPLEHISASFVYVAHGVEKSLHDLAGEEELEAILAAAVNPSGT</sequence>
<dbReference type="SUPFAM" id="SSF52540">
    <property type="entry name" value="P-loop containing nucleoside triphosphate hydrolases"/>
    <property type="match status" value="1"/>
</dbReference>
<keyword evidence="3 15" id="KW-0547">Nucleotide-binding</keyword>
<dbReference type="PANTHER" id="PTHR11070:SF55">
    <property type="entry name" value="DNA 3'-5' HELICASE"/>
    <property type="match status" value="1"/>
</dbReference>
<evidence type="ECO:0000256" key="14">
    <source>
        <dbReference type="ARBA" id="ARBA00048988"/>
    </source>
</evidence>
<dbReference type="Gene3D" id="3.90.320.10">
    <property type="match status" value="1"/>
</dbReference>
<dbReference type="InterPro" id="IPR000212">
    <property type="entry name" value="DNA_helicase_UvrD/REP"/>
</dbReference>
<reference evidence="19 20" key="1">
    <citation type="submission" date="2024-05" db="EMBL/GenBank/DDBJ databases">
        <authorList>
            <person name="Yi C."/>
        </authorList>
    </citation>
    <scope>NUCLEOTIDE SEQUENCE [LARGE SCALE GENOMIC DNA]</scope>
    <source>
        <strain evidence="19 20">XS13</strain>
    </source>
</reference>
<evidence type="ECO:0000256" key="12">
    <source>
        <dbReference type="ARBA" id="ARBA00034617"/>
    </source>
</evidence>
<evidence type="ECO:0000256" key="5">
    <source>
        <dbReference type="ARBA" id="ARBA00022801"/>
    </source>
</evidence>
<dbReference type="Proteomes" id="UP001484097">
    <property type="component" value="Unassembled WGS sequence"/>
</dbReference>
<dbReference type="InterPro" id="IPR011604">
    <property type="entry name" value="PDDEXK-like_dom_sf"/>
</dbReference>
<keyword evidence="5 15" id="KW-0378">Hydrolase</keyword>
<evidence type="ECO:0000313" key="20">
    <source>
        <dbReference type="Proteomes" id="UP001484097"/>
    </source>
</evidence>
<keyword evidence="8 15" id="KW-0067">ATP-binding</keyword>
<feature type="region of interest" description="Disordered" evidence="16">
    <location>
        <begin position="540"/>
        <end position="573"/>
    </location>
</feature>
<keyword evidence="6 15" id="KW-0347">Helicase</keyword>
<feature type="domain" description="UvrD-like helicase C-terminal" evidence="18">
    <location>
        <begin position="383"/>
        <end position="714"/>
    </location>
</feature>
<evidence type="ECO:0000256" key="10">
    <source>
        <dbReference type="ARBA" id="ARBA00023204"/>
    </source>
</evidence>
<organism evidence="19 20">
    <name type="scientific">Citricoccus nitrophenolicus</name>
    <dbReference type="NCBI Taxonomy" id="863575"/>
    <lineage>
        <taxon>Bacteria</taxon>
        <taxon>Bacillati</taxon>
        <taxon>Actinomycetota</taxon>
        <taxon>Actinomycetes</taxon>
        <taxon>Micrococcales</taxon>
        <taxon>Micrococcaceae</taxon>
        <taxon>Citricoccus</taxon>
    </lineage>
</organism>
<feature type="binding site" evidence="15">
    <location>
        <begin position="53"/>
        <end position="60"/>
    </location>
    <ligand>
        <name>ATP</name>
        <dbReference type="ChEBI" id="CHEBI:30616"/>
    </ligand>
</feature>
<dbReference type="InterPro" id="IPR014017">
    <property type="entry name" value="DNA_helicase_UvrD-like_C"/>
</dbReference>
<dbReference type="Pfam" id="PF00580">
    <property type="entry name" value="UvrD-helicase"/>
    <property type="match status" value="1"/>
</dbReference>
<evidence type="ECO:0000256" key="7">
    <source>
        <dbReference type="ARBA" id="ARBA00022839"/>
    </source>
</evidence>
<evidence type="ECO:0000256" key="4">
    <source>
        <dbReference type="ARBA" id="ARBA00022763"/>
    </source>
</evidence>
<dbReference type="PANTHER" id="PTHR11070">
    <property type="entry name" value="UVRD / RECB / PCRA DNA HELICASE FAMILY MEMBER"/>
    <property type="match status" value="1"/>
</dbReference>
<dbReference type="CDD" id="cd17932">
    <property type="entry name" value="DEXQc_UvrD"/>
    <property type="match status" value="1"/>
</dbReference>
<dbReference type="InterPro" id="IPR027417">
    <property type="entry name" value="P-loop_NTPase"/>
</dbReference>
<comment type="catalytic activity">
    <reaction evidence="14">
        <text>ATP + H2O = ADP + phosphate + H(+)</text>
        <dbReference type="Rhea" id="RHEA:13065"/>
        <dbReference type="ChEBI" id="CHEBI:15377"/>
        <dbReference type="ChEBI" id="CHEBI:15378"/>
        <dbReference type="ChEBI" id="CHEBI:30616"/>
        <dbReference type="ChEBI" id="CHEBI:43474"/>
        <dbReference type="ChEBI" id="CHEBI:456216"/>
        <dbReference type="EC" id="5.6.2.4"/>
    </reaction>
</comment>
<comment type="catalytic activity">
    <reaction evidence="12">
        <text>Couples ATP hydrolysis with the unwinding of duplex DNA by translocating in the 3'-5' direction.</text>
        <dbReference type="EC" id="5.6.2.4"/>
    </reaction>
</comment>
<dbReference type="PROSITE" id="PS51198">
    <property type="entry name" value="UVRD_HELICASE_ATP_BIND"/>
    <property type="match status" value="1"/>
</dbReference>
<keyword evidence="7" id="KW-0269">Exonuclease</keyword>
<dbReference type="InterPro" id="IPR038726">
    <property type="entry name" value="PDDEXK_AddAB-type"/>
</dbReference>
<evidence type="ECO:0000256" key="15">
    <source>
        <dbReference type="PROSITE-ProRule" id="PRU00560"/>
    </source>
</evidence>
<keyword evidence="4" id="KW-0227">DNA damage</keyword>
<evidence type="ECO:0000256" key="11">
    <source>
        <dbReference type="ARBA" id="ARBA00023235"/>
    </source>
</evidence>
<dbReference type="EMBL" id="JBDXMX010000008">
    <property type="protein sequence ID" value="MEO9248975.1"/>
    <property type="molecule type" value="Genomic_DNA"/>
</dbReference>
<dbReference type="InterPro" id="IPR011335">
    <property type="entry name" value="Restrct_endonuc-II-like"/>
</dbReference>
<evidence type="ECO:0000256" key="2">
    <source>
        <dbReference type="ARBA" id="ARBA00022722"/>
    </source>
</evidence>
<accession>A0ABV0ILK4</accession>
<keyword evidence="2" id="KW-0540">Nuclease</keyword>
<dbReference type="InterPro" id="IPR013986">
    <property type="entry name" value="DExx_box_DNA_helicase_dom_sf"/>
</dbReference>
<proteinExistence type="inferred from homology"/>
<evidence type="ECO:0000256" key="8">
    <source>
        <dbReference type="ARBA" id="ARBA00022840"/>
    </source>
</evidence>
<evidence type="ECO:0000256" key="3">
    <source>
        <dbReference type="ARBA" id="ARBA00022741"/>
    </source>
</evidence>
<evidence type="ECO:0000256" key="1">
    <source>
        <dbReference type="ARBA" id="ARBA00009922"/>
    </source>
</evidence>
<dbReference type="PROSITE" id="PS51217">
    <property type="entry name" value="UVRD_HELICASE_CTER"/>
    <property type="match status" value="1"/>
</dbReference>
<evidence type="ECO:0000313" key="19">
    <source>
        <dbReference type="EMBL" id="MEO9248975.1"/>
    </source>
</evidence>
<dbReference type="Pfam" id="PF13361">
    <property type="entry name" value="UvrD_C"/>
    <property type="match status" value="2"/>
</dbReference>
<evidence type="ECO:0000256" key="6">
    <source>
        <dbReference type="ARBA" id="ARBA00022806"/>
    </source>
</evidence>
<keyword evidence="11" id="KW-0413">Isomerase</keyword>
<dbReference type="GO" id="GO:0004386">
    <property type="term" value="F:helicase activity"/>
    <property type="evidence" value="ECO:0007669"/>
    <property type="project" value="UniProtKB-KW"/>
</dbReference>
<name>A0ABV0ILK4_9MICC</name>
<dbReference type="RefSeq" id="WP_347921641.1">
    <property type="nucleotide sequence ID" value="NZ_JBDXMX010000008.1"/>
</dbReference>
<comment type="similarity">
    <text evidence="1">Belongs to the helicase family. UvrD subfamily.</text>
</comment>
<gene>
    <name evidence="19" type="ORF">ABDK96_14920</name>
</gene>
<keyword evidence="20" id="KW-1185">Reference proteome</keyword>
<dbReference type="Gene3D" id="1.10.486.10">
    <property type="entry name" value="PCRA, domain 4"/>
    <property type="match status" value="1"/>
</dbReference>
<dbReference type="Gene3D" id="1.10.10.160">
    <property type="match status" value="1"/>
</dbReference>
<protein>
    <recommendedName>
        <fullName evidence="13">DNA 3'-5' helicase</fullName>
        <ecNumber evidence="13">5.6.2.4</ecNumber>
    </recommendedName>
</protein>
<dbReference type="SUPFAM" id="SSF52980">
    <property type="entry name" value="Restriction endonuclease-like"/>
    <property type="match status" value="1"/>
</dbReference>